<accession>A0A0E9PU42</accession>
<reference evidence="2" key="1">
    <citation type="submission" date="2014-11" db="EMBL/GenBank/DDBJ databases">
        <authorList>
            <person name="Amaro Gonzalez C."/>
        </authorList>
    </citation>
    <scope>NUCLEOTIDE SEQUENCE</scope>
</reference>
<feature type="transmembrane region" description="Helical" evidence="1">
    <location>
        <begin position="6"/>
        <end position="23"/>
    </location>
</feature>
<dbReference type="AlphaFoldDB" id="A0A0E9PU42"/>
<protein>
    <submittedName>
        <fullName evidence="2">Uncharacterized protein</fullName>
    </submittedName>
</protein>
<reference evidence="2" key="2">
    <citation type="journal article" date="2015" name="Fish Shellfish Immunol.">
        <title>Early steps in the European eel (Anguilla anguilla)-Vibrio vulnificus interaction in the gills: Role of the RtxA13 toxin.</title>
        <authorList>
            <person name="Callol A."/>
            <person name="Pajuelo D."/>
            <person name="Ebbesson L."/>
            <person name="Teles M."/>
            <person name="MacKenzie S."/>
            <person name="Amaro C."/>
        </authorList>
    </citation>
    <scope>NUCLEOTIDE SEQUENCE</scope>
</reference>
<evidence type="ECO:0000313" key="2">
    <source>
        <dbReference type="EMBL" id="JAH07615.1"/>
    </source>
</evidence>
<evidence type="ECO:0000256" key="1">
    <source>
        <dbReference type="SAM" id="Phobius"/>
    </source>
</evidence>
<dbReference type="EMBL" id="GBXM01100962">
    <property type="protein sequence ID" value="JAH07615.1"/>
    <property type="molecule type" value="Transcribed_RNA"/>
</dbReference>
<sequence length="63" mass="7589">MLCIISYIEEGNFLIYIIIYLTNRNRWRRVNNMHLCMYVVCMWVVGSVRIRVCGYVCLCIYVC</sequence>
<proteinExistence type="predicted"/>
<keyword evidence="1" id="KW-0812">Transmembrane</keyword>
<organism evidence="2">
    <name type="scientific">Anguilla anguilla</name>
    <name type="common">European freshwater eel</name>
    <name type="synonym">Muraena anguilla</name>
    <dbReference type="NCBI Taxonomy" id="7936"/>
    <lineage>
        <taxon>Eukaryota</taxon>
        <taxon>Metazoa</taxon>
        <taxon>Chordata</taxon>
        <taxon>Craniata</taxon>
        <taxon>Vertebrata</taxon>
        <taxon>Euteleostomi</taxon>
        <taxon>Actinopterygii</taxon>
        <taxon>Neopterygii</taxon>
        <taxon>Teleostei</taxon>
        <taxon>Anguilliformes</taxon>
        <taxon>Anguillidae</taxon>
        <taxon>Anguilla</taxon>
    </lineage>
</organism>
<name>A0A0E9PU42_ANGAN</name>
<keyword evidence="1" id="KW-0472">Membrane</keyword>
<keyword evidence="1" id="KW-1133">Transmembrane helix</keyword>